<feature type="transmembrane region" description="Helical" evidence="1">
    <location>
        <begin position="56"/>
        <end position="84"/>
    </location>
</feature>
<protein>
    <submittedName>
        <fullName evidence="3">Uncharacterized protein</fullName>
    </submittedName>
</protein>
<dbReference type="Proteomes" id="UP000076584">
    <property type="component" value="Unassembled WGS sequence"/>
</dbReference>
<evidence type="ECO:0000313" key="4">
    <source>
        <dbReference type="Proteomes" id="UP000076584"/>
    </source>
</evidence>
<dbReference type="AlphaFoldDB" id="A0A167DQJ4"/>
<dbReference type="EMBL" id="LFIW01000938">
    <property type="protein sequence ID" value="KZL84204.1"/>
    <property type="molecule type" value="Genomic_DNA"/>
</dbReference>
<comment type="caution">
    <text evidence="3">The sequence shown here is derived from an EMBL/GenBank/DDBJ whole genome shotgun (WGS) entry which is preliminary data.</text>
</comment>
<keyword evidence="4" id="KW-1185">Reference proteome</keyword>
<organism evidence="3 4">
    <name type="scientific">Colletotrichum incanum</name>
    <name type="common">Soybean anthracnose fungus</name>
    <dbReference type="NCBI Taxonomy" id="1573173"/>
    <lineage>
        <taxon>Eukaryota</taxon>
        <taxon>Fungi</taxon>
        <taxon>Dikarya</taxon>
        <taxon>Ascomycota</taxon>
        <taxon>Pezizomycotina</taxon>
        <taxon>Sordariomycetes</taxon>
        <taxon>Hypocreomycetidae</taxon>
        <taxon>Glomerellales</taxon>
        <taxon>Glomerellaceae</taxon>
        <taxon>Colletotrichum</taxon>
        <taxon>Colletotrichum spaethianum species complex</taxon>
    </lineage>
</organism>
<keyword evidence="1" id="KW-1133">Transmembrane helix</keyword>
<evidence type="ECO:0000256" key="2">
    <source>
        <dbReference type="SAM" id="SignalP"/>
    </source>
</evidence>
<feature type="chain" id="PRO_5007885329" evidence="2">
    <location>
        <begin position="21"/>
        <end position="103"/>
    </location>
</feature>
<proteinExistence type="predicted"/>
<feature type="signal peptide" evidence="2">
    <location>
        <begin position="1"/>
        <end position="20"/>
    </location>
</feature>
<name>A0A167DQJ4_COLIC</name>
<evidence type="ECO:0000256" key="1">
    <source>
        <dbReference type="SAM" id="Phobius"/>
    </source>
</evidence>
<keyword evidence="2" id="KW-0732">Signal</keyword>
<accession>A0A167DQJ4</accession>
<evidence type="ECO:0000313" key="3">
    <source>
        <dbReference type="EMBL" id="KZL84204.1"/>
    </source>
</evidence>
<reference evidence="3 4" key="1">
    <citation type="submission" date="2015-06" db="EMBL/GenBank/DDBJ databases">
        <title>Survival trade-offs in plant roots during colonization by closely related pathogenic and mutualistic fungi.</title>
        <authorList>
            <person name="Hacquard S."/>
            <person name="Kracher B."/>
            <person name="Hiruma K."/>
            <person name="Weinman A."/>
            <person name="Muench P."/>
            <person name="Garrido Oter R."/>
            <person name="Ver Loren van Themaat E."/>
            <person name="Dallerey J.-F."/>
            <person name="Damm U."/>
            <person name="Henrissat B."/>
            <person name="Lespinet O."/>
            <person name="Thon M."/>
            <person name="Kemen E."/>
            <person name="McHardy A.C."/>
            <person name="Schulze-Lefert P."/>
            <person name="O'Connell R.J."/>
        </authorList>
    </citation>
    <scope>NUCLEOTIDE SEQUENCE [LARGE SCALE GENOMIC DNA]</scope>
    <source>
        <strain evidence="3 4">MAFF 238704</strain>
    </source>
</reference>
<keyword evidence="1" id="KW-0472">Membrane</keyword>
<sequence>MKNKIIIWLALRYRPLLTQATVSGGSSTCTERGLPRVRPAPDDGAEKWFTLTPTHWVLTTLIAILLVAIYRMCLYHLFASIWIFQDLPGGQLDRSNPYHWEIG</sequence>
<keyword evidence="1" id="KW-0812">Transmembrane</keyword>
<gene>
    <name evidence="3" type="ORF">CI238_11764</name>
</gene>